<reference evidence="2" key="1">
    <citation type="submission" date="2023-06" db="EMBL/GenBank/DDBJ databases">
        <authorList>
            <consortium name="Lawrence Berkeley National Laboratory"/>
            <person name="Ahrendt S."/>
            <person name="Sahu N."/>
            <person name="Indic B."/>
            <person name="Wong-Bajracharya J."/>
            <person name="Merenyi Z."/>
            <person name="Ke H.-M."/>
            <person name="Monk M."/>
            <person name="Kocsube S."/>
            <person name="Drula E."/>
            <person name="Lipzen A."/>
            <person name="Balint B."/>
            <person name="Henrissat B."/>
            <person name="Andreopoulos B."/>
            <person name="Martin F.M."/>
            <person name="Harder C.B."/>
            <person name="Rigling D."/>
            <person name="Ford K.L."/>
            <person name="Foster G.D."/>
            <person name="Pangilinan J."/>
            <person name="Papanicolaou A."/>
            <person name="Barry K."/>
            <person name="LaButti K."/>
            <person name="Viragh M."/>
            <person name="Koriabine M."/>
            <person name="Yan M."/>
            <person name="Riley R."/>
            <person name="Champramary S."/>
            <person name="Plett K.L."/>
            <person name="Tsai I.J."/>
            <person name="Slot J."/>
            <person name="Sipos G."/>
            <person name="Plett J."/>
            <person name="Nagy L.G."/>
            <person name="Grigoriev I.V."/>
        </authorList>
    </citation>
    <scope>NUCLEOTIDE SEQUENCE</scope>
    <source>
        <strain evidence="2">CCBAS 213</strain>
    </source>
</reference>
<proteinExistence type="predicted"/>
<organism evidence="2 3">
    <name type="scientific">Armillaria tabescens</name>
    <name type="common">Ringless honey mushroom</name>
    <name type="synonym">Agaricus tabescens</name>
    <dbReference type="NCBI Taxonomy" id="1929756"/>
    <lineage>
        <taxon>Eukaryota</taxon>
        <taxon>Fungi</taxon>
        <taxon>Dikarya</taxon>
        <taxon>Basidiomycota</taxon>
        <taxon>Agaricomycotina</taxon>
        <taxon>Agaricomycetes</taxon>
        <taxon>Agaricomycetidae</taxon>
        <taxon>Agaricales</taxon>
        <taxon>Marasmiineae</taxon>
        <taxon>Physalacriaceae</taxon>
        <taxon>Desarmillaria</taxon>
    </lineage>
</organism>
<dbReference type="EMBL" id="JAUEPS010000017">
    <property type="protein sequence ID" value="KAK0458645.1"/>
    <property type="molecule type" value="Genomic_DNA"/>
</dbReference>
<dbReference type="AlphaFoldDB" id="A0AA39N626"/>
<gene>
    <name evidence="2" type="ORF">EV420DRAFT_1642987</name>
</gene>
<name>A0AA39N626_ARMTA</name>
<dbReference type="InterPro" id="IPR041078">
    <property type="entry name" value="Plavaka"/>
</dbReference>
<feature type="compositionally biased region" description="Pro residues" evidence="1">
    <location>
        <begin position="72"/>
        <end position="81"/>
    </location>
</feature>
<dbReference type="Pfam" id="PF18759">
    <property type="entry name" value="Plavaka"/>
    <property type="match status" value="1"/>
</dbReference>
<protein>
    <submittedName>
        <fullName evidence="2">Uncharacterized protein</fullName>
    </submittedName>
</protein>
<evidence type="ECO:0000313" key="2">
    <source>
        <dbReference type="EMBL" id="KAK0458645.1"/>
    </source>
</evidence>
<evidence type="ECO:0000256" key="1">
    <source>
        <dbReference type="SAM" id="MobiDB-lite"/>
    </source>
</evidence>
<dbReference type="Proteomes" id="UP001175211">
    <property type="component" value="Unassembled WGS sequence"/>
</dbReference>
<dbReference type="RefSeq" id="XP_060330915.1">
    <property type="nucleotide sequence ID" value="XM_060477437.1"/>
</dbReference>
<sequence>MSGKIFKCPVCKDQFTSRSSRGLRSHLSATSCGHILDERNAPVTGKRKKPQSATKQAEEHTTSPSLSIPEEPTFPPDPPSPASDFAPSEMASPSKRCRVTIEDVEDEGDTPPSSWSHDSLVFVDYPDAGAEIEGAGKGETTFERIKKEKQKQGEEMWAPFKSCEEWELARWLMMSGVSQADIDRFAKLGVIRDNVKPSFKDKRTFLTKIDELPSALGTEWKCEEFELVGNVLDKDGTPIVQTIELWKRDPLACIKELMQDP</sequence>
<feature type="region of interest" description="Disordered" evidence="1">
    <location>
        <begin position="30"/>
        <end position="94"/>
    </location>
</feature>
<dbReference type="GeneID" id="85360985"/>
<keyword evidence="3" id="KW-1185">Reference proteome</keyword>
<comment type="caution">
    <text evidence="2">The sequence shown here is derived from an EMBL/GenBank/DDBJ whole genome shotgun (WGS) entry which is preliminary data.</text>
</comment>
<accession>A0AA39N626</accession>
<evidence type="ECO:0000313" key="3">
    <source>
        <dbReference type="Proteomes" id="UP001175211"/>
    </source>
</evidence>